<organism evidence="2 3">
    <name type="scientific">Ruminiclostridium sufflavum DSM 19573</name>
    <dbReference type="NCBI Taxonomy" id="1121337"/>
    <lineage>
        <taxon>Bacteria</taxon>
        <taxon>Bacillati</taxon>
        <taxon>Bacillota</taxon>
        <taxon>Clostridia</taxon>
        <taxon>Eubacteriales</taxon>
        <taxon>Oscillospiraceae</taxon>
        <taxon>Ruminiclostridium</taxon>
    </lineage>
</organism>
<feature type="transmembrane region" description="Helical" evidence="1">
    <location>
        <begin position="223"/>
        <end position="244"/>
    </location>
</feature>
<name>A0A318XYJ1_9FIRM</name>
<dbReference type="GO" id="GO:0005886">
    <property type="term" value="C:plasma membrane"/>
    <property type="evidence" value="ECO:0007669"/>
    <property type="project" value="TreeGrafter"/>
</dbReference>
<dbReference type="Pfam" id="PF03613">
    <property type="entry name" value="EIID-AGA"/>
    <property type="match status" value="1"/>
</dbReference>
<feature type="transmembrane region" description="Helical" evidence="1">
    <location>
        <begin position="251"/>
        <end position="270"/>
    </location>
</feature>
<dbReference type="AlphaFoldDB" id="A0A318XYJ1"/>
<evidence type="ECO:0000256" key="1">
    <source>
        <dbReference type="SAM" id="Phobius"/>
    </source>
</evidence>
<comment type="caution">
    <text evidence="2">The sequence shown here is derived from an EMBL/GenBank/DDBJ whole genome shotgun (WGS) entry which is preliminary data.</text>
</comment>
<reference evidence="2 3" key="1">
    <citation type="submission" date="2018-06" db="EMBL/GenBank/DDBJ databases">
        <title>Genomic Encyclopedia of Type Strains, Phase I: the one thousand microbial genomes (KMG-I) project.</title>
        <authorList>
            <person name="Kyrpides N."/>
        </authorList>
    </citation>
    <scope>NUCLEOTIDE SEQUENCE [LARGE SCALE GENOMIC DNA]</scope>
    <source>
        <strain evidence="2 3">DSM 19573</strain>
    </source>
</reference>
<dbReference type="PANTHER" id="PTHR32502:SF23">
    <property type="entry name" value="TRANSPORT PROTEIN, PTS SYSTEM"/>
    <property type="match status" value="1"/>
</dbReference>
<keyword evidence="1" id="KW-0812">Transmembrane</keyword>
<gene>
    <name evidence="2" type="ORF">LY28_01637</name>
</gene>
<sequence>MSEEKKLTRKDLWKVFFNQLTIRCANNYERQQNAGFTQAMMPVIEKLYEKPEEKQEAYERHMEYFLTNDITSAIPVGVAAAMEERYATEKDIEPSSINAVKTALMGPLAGLGDSLLNGTARPLLAGLAISMVSAGTVWLGPIFFVIGMAIVSLGIRYFGVFQGYKQGVKFVDRIQSSGLISKIADLAAIAAYTIVGGFVPLLVSINIPLSYTNGDTTLVIQEILDGLMPGVLGLGYTLFMYFLISKKKISAVKLILITMVIGIVGAYLGILG</sequence>
<keyword evidence="3" id="KW-1185">Reference proteome</keyword>
<keyword evidence="1" id="KW-1133">Transmembrane helix</keyword>
<accession>A0A318XYJ1</accession>
<keyword evidence="1" id="KW-0472">Membrane</keyword>
<dbReference type="OrthoDB" id="9795582at2"/>
<protein>
    <submittedName>
        <fullName evidence="2">PTS system IID component (Man family)</fullName>
    </submittedName>
</protein>
<dbReference type="InterPro" id="IPR050303">
    <property type="entry name" value="GatZ_KbaZ_carbometab"/>
</dbReference>
<dbReference type="InterPro" id="IPR004704">
    <property type="entry name" value="PTS_IID_man"/>
</dbReference>
<feature type="transmembrane region" description="Helical" evidence="1">
    <location>
        <begin position="138"/>
        <end position="158"/>
    </location>
</feature>
<dbReference type="GO" id="GO:0009401">
    <property type="term" value="P:phosphoenolpyruvate-dependent sugar phosphotransferase system"/>
    <property type="evidence" value="ECO:0007669"/>
    <property type="project" value="InterPro"/>
</dbReference>
<dbReference type="PROSITE" id="PS51108">
    <property type="entry name" value="PTS_EIID"/>
    <property type="match status" value="1"/>
</dbReference>
<proteinExistence type="predicted"/>
<evidence type="ECO:0000313" key="3">
    <source>
        <dbReference type="Proteomes" id="UP000248132"/>
    </source>
</evidence>
<dbReference type="Proteomes" id="UP000248132">
    <property type="component" value="Unassembled WGS sequence"/>
</dbReference>
<dbReference type="RefSeq" id="WP_110461680.1">
    <property type="nucleotide sequence ID" value="NZ_QKMR01000008.1"/>
</dbReference>
<feature type="transmembrane region" description="Helical" evidence="1">
    <location>
        <begin position="179"/>
        <end position="203"/>
    </location>
</feature>
<dbReference type="PANTHER" id="PTHR32502">
    <property type="entry name" value="N-ACETYLGALACTOSAMINE PERMEASE II COMPONENT-RELATED"/>
    <property type="match status" value="1"/>
</dbReference>
<dbReference type="EMBL" id="QKMR01000008">
    <property type="protein sequence ID" value="PYG87927.1"/>
    <property type="molecule type" value="Genomic_DNA"/>
</dbReference>
<evidence type="ECO:0000313" key="2">
    <source>
        <dbReference type="EMBL" id="PYG87927.1"/>
    </source>
</evidence>